<dbReference type="AlphaFoldDB" id="A0AAV2GRK7"/>
<organism evidence="1 2">
    <name type="scientific">Linum trigynum</name>
    <dbReference type="NCBI Taxonomy" id="586398"/>
    <lineage>
        <taxon>Eukaryota</taxon>
        <taxon>Viridiplantae</taxon>
        <taxon>Streptophyta</taxon>
        <taxon>Embryophyta</taxon>
        <taxon>Tracheophyta</taxon>
        <taxon>Spermatophyta</taxon>
        <taxon>Magnoliopsida</taxon>
        <taxon>eudicotyledons</taxon>
        <taxon>Gunneridae</taxon>
        <taxon>Pentapetalae</taxon>
        <taxon>rosids</taxon>
        <taxon>fabids</taxon>
        <taxon>Malpighiales</taxon>
        <taxon>Linaceae</taxon>
        <taxon>Linum</taxon>
    </lineage>
</organism>
<name>A0AAV2GRK7_9ROSI</name>
<sequence length="90" mass="10007">MLTQMPPPLAAMIARPRKDTGGLRRHADDSNSDASLLIIREGDVSVSTALDSFSYSYNNGNENVELHYHHHNHRVLDVSISMDTPFIMAS</sequence>
<evidence type="ECO:0000313" key="2">
    <source>
        <dbReference type="Proteomes" id="UP001497516"/>
    </source>
</evidence>
<protein>
    <submittedName>
        <fullName evidence="1">Uncharacterized protein</fullName>
    </submittedName>
</protein>
<evidence type="ECO:0000313" key="1">
    <source>
        <dbReference type="EMBL" id="CAL1412040.1"/>
    </source>
</evidence>
<gene>
    <name evidence="1" type="ORF">LTRI10_LOCUS51359</name>
</gene>
<proteinExistence type="predicted"/>
<keyword evidence="2" id="KW-1185">Reference proteome</keyword>
<accession>A0AAV2GRK7</accession>
<dbReference type="EMBL" id="OZ034822">
    <property type="protein sequence ID" value="CAL1412040.1"/>
    <property type="molecule type" value="Genomic_DNA"/>
</dbReference>
<reference evidence="1 2" key="1">
    <citation type="submission" date="2024-04" db="EMBL/GenBank/DDBJ databases">
        <authorList>
            <person name="Fracassetti M."/>
        </authorList>
    </citation>
    <scope>NUCLEOTIDE SEQUENCE [LARGE SCALE GENOMIC DNA]</scope>
</reference>
<dbReference type="Proteomes" id="UP001497516">
    <property type="component" value="Chromosome 9"/>
</dbReference>